<evidence type="ECO:0000256" key="4">
    <source>
        <dbReference type="ARBA" id="ARBA00022490"/>
    </source>
</evidence>
<evidence type="ECO:0000256" key="2">
    <source>
        <dbReference type="ARBA" id="ARBA00004691"/>
    </source>
</evidence>
<evidence type="ECO:0000256" key="6">
    <source>
        <dbReference type="ARBA" id="ARBA00022691"/>
    </source>
</evidence>
<dbReference type="PANTHER" id="PTHR30307:SF0">
    <property type="entry name" value="S-ADENOSYLMETHIONINE:TRNA RIBOSYLTRANSFERASE-ISOMERASE"/>
    <property type="match status" value="1"/>
</dbReference>
<keyword evidence="6 13" id="KW-0949">S-adenosyl-L-methionine</keyword>
<evidence type="ECO:0000256" key="5">
    <source>
        <dbReference type="ARBA" id="ARBA00022679"/>
    </source>
</evidence>
<keyword evidence="5 13" id="KW-0808">Transferase</keyword>
<dbReference type="SUPFAM" id="SSF111337">
    <property type="entry name" value="QueA-like"/>
    <property type="match status" value="1"/>
</dbReference>
<dbReference type="NCBIfam" id="NF001140">
    <property type="entry name" value="PRK00147.1"/>
    <property type="match status" value="1"/>
</dbReference>
<dbReference type="PANTHER" id="PTHR30307">
    <property type="entry name" value="S-ADENOSYLMETHIONINE:TRNA RIBOSYLTRANSFERASE-ISOMERASE"/>
    <property type="match status" value="1"/>
</dbReference>
<keyword evidence="7 13" id="KW-0671">Queuosine biosynthesis</keyword>
<dbReference type="NCBIfam" id="TIGR00113">
    <property type="entry name" value="queA"/>
    <property type="match status" value="1"/>
</dbReference>
<evidence type="ECO:0000313" key="14">
    <source>
        <dbReference type="EMBL" id="ERT07695.1"/>
    </source>
</evidence>
<dbReference type="HAMAP" id="MF_00113">
    <property type="entry name" value="QueA"/>
    <property type="match status" value="1"/>
</dbReference>
<dbReference type="OrthoDB" id="9805933at2"/>
<comment type="function">
    <text evidence="13">Transfers and isomerizes the ribose moiety from AdoMet to the 7-aminomethyl group of 7-deazaguanine (preQ1-tRNA) to give epoxyqueuosine (oQ-tRNA).</text>
</comment>
<keyword evidence="4 13" id="KW-0963">Cytoplasm</keyword>
<organism evidence="14 15">
    <name type="scientific">Lyngbya aestuarii BL J</name>
    <dbReference type="NCBI Taxonomy" id="1348334"/>
    <lineage>
        <taxon>Bacteria</taxon>
        <taxon>Bacillati</taxon>
        <taxon>Cyanobacteriota</taxon>
        <taxon>Cyanophyceae</taxon>
        <taxon>Oscillatoriophycideae</taxon>
        <taxon>Oscillatoriales</taxon>
        <taxon>Microcoleaceae</taxon>
        <taxon>Lyngbya</taxon>
    </lineage>
</organism>
<dbReference type="FunFam" id="3.40.1780.10:FF:000001">
    <property type="entry name" value="S-adenosylmethionine:tRNA ribosyltransferase-isomerase"/>
    <property type="match status" value="1"/>
</dbReference>
<dbReference type="Gene3D" id="2.40.10.240">
    <property type="entry name" value="QueA-like"/>
    <property type="match status" value="1"/>
</dbReference>
<comment type="catalytic activity">
    <reaction evidence="8 13">
        <text>7-aminomethyl-7-carbaguanosine(34) in tRNA + S-adenosyl-L-methionine = epoxyqueuosine(34) in tRNA + adenine + L-methionine + 2 H(+)</text>
        <dbReference type="Rhea" id="RHEA:32155"/>
        <dbReference type="Rhea" id="RHEA-COMP:10342"/>
        <dbReference type="Rhea" id="RHEA-COMP:18582"/>
        <dbReference type="ChEBI" id="CHEBI:15378"/>
        <dbReference type="ChEBI" id="CHEBI:16708"/>
        <dbReference type="ChEBI" id="CHEBI:57844"/>
        <dbReference type="ChEBI" id="CHEBI:59789"/>
        <dbReference type="ChEBI" id="CHEBI:82833"/>
        <dbReference type="ChEBI" id="CHEBI:194443"/>
        <dbReference type="EC" id="2.4.99.17"/>
    </reaction>
</comment>
<dbReference type="GO" id="GO:0005737">
    <property type="term" value="C:cytoplasm"/>
    <property type="evidence" value="ECO:0007669"/>
    <property type="project" value="UniProtKB-SubCell"/>
</dbReference>
<dbReference type="RefSeq" id="WP_023066173.1">
    <property type="nucleotide sequence ID" value="NZ_AUZM01000019.1"/>
</dbReference>
<dbReference type="InterPro" id="IPR042118">
    <property type="entry name" value="QueA_dom1"/>
</dbReference>
<evidence type="ECO:0000256" key="10">
    <source>
        <dbReference type="ARBA" id="ARBA00066503"/>
    </source>
</evidence>
<sequence>MEINKLDWTTEGYDYKLPEERIAQNPVVPRDQSRLLVIDSLTSHHHRIFRDLPHWLKSDDLLVFNNTQVIPARLYGHKSSGGSVEILLLEEQKPNFWLALVKPGKRFKPGVRIEFEPLHPAPDSILQPLSATVVDTDETTGGRLLEFNLPQGQSLIEQLDQFGHIPFPPYVNQSQAFPQQYQTIYAQRPGAVAAPTAGLHFTEELFERLHHQGIHKAFVTLHVGVGTFRPVEVQDITTHQMHAEWIEVSSETVKQIQKTKANGGRVIAVGTTVVRTLEGVAMAEGKLTPYSGKTDAFIYPGYQFQVIDGLITNFHLPRSSLMMLVAAFIGRQRLLDLYQDAIAQSAEGFTHPYRFYSFGDAMLILPEARISRS</sequence>
<evidence type="ECO:0000256" key="9">
    <source>
        <dbReference type="ARBA" id="ARBA00061210"/>
    </source>
</evidence>
<keyword evidence="15" id="KW-1185">Reference proteome</keyword>
<reference evidence="14 15" key="1">
    <citation type="journal article" date="2013" name="Front. Microbiol.">
        <title>Comparative genomic analyses of the cyanobacterium, Lyngbya aestuarii BL J, a powerful hydrogen producer.</title>
        <authorList>
            <person name="Kothari A."/>
            <person name="Vaughn M."/>
            <person name="Garcia-Pichel F."/>
        </authorList>
    </citation>
    <scope>NUCLEOTIDE SEQUENCE [LARGE SCALE GENOMIC DNA]</scope>
    <source>
        <strain evidence="14 15">BL J</strain>
    </source>
</reference>
<dbReference type="EMBL" id="AUZM01000019">
    <property type="protein sequence ID" value="ERT07695.1"/>
    <property type="molecule type" value="Genomic_DNA"/>
</dbReference>
<dbReference type="Pfam" id="PF02547">
    <property type="entry name" value="Queuosine_synth"/>
    <property type="match status" value="1"/>
</dbReference>
<dbReference type="PATRIC" id="fig|1348334.3.peg.2321"/>
<dbReference type="GO" id="GO:0008616">
    <property type="term" value="P:tRNA queuosine(34) biosynthetic process"/>
    <property type="evidence" value="ECO:0007669"/>
    <property type="project" value="UniProtKB-UniRule"/>
</dbReference>
<name>U7QKQ7_9CYAN</name>
<evidence type="ECO:0000256" key="7">
    <source>
        <dbReference type="ARBA" id="ARBA00022785"/>
    </source>
</evidence>
<dbReference type="InterPro" id="IPR042119">
    <property type="entry name" value="QueA_dom2"/>
</dbReference>
<dbReference type="Proteomes" id="UP000017127">
    <property type="component" value="Unassembled WGS sequence"/>
</dbReference>
<dbReference type="InterPro" id="IPR003699">
    <property type="entry name" value="QueA"/>
</dbReference>
<dbReference type="EC" id="2.4.99.17" evidence="10 13"/>
<dbReference type="AlphaFoldDB" id="U7QKQ7"/>
<evidence type="ECO:0000256" key="11">
    <source>
        <dbReference type="ARBA" id="ARBA00069325"/>
    </source>
</evidence>
<evidence type="ECO:0000256" key="13">
    <source>
        <dbReference type="HAMAP-Rule" id="MF_00113"/>
    </source>
</evidence>
<protein>
    <recommendedName>
        <fullName evidence="11 13">S-adenosylmethionine:tRNA ribosyltransferase-isomerase</fullName>
        <ecNumber evidence="10 13">2.4.99.17</ecNumber>
    </recommendedName>
    <alternativeName>
        <fullName evidence="12 13">Queuosine biosynthesis protein QueA</fullName>
    </alternativeName>
</protein>
<comment type="caution">
    <text evidence="14">The sequence shown here is derived from an EMBL/GenBank/DDBJ whole genome shotgun (WGS) entry which is preliminary data.</text>
</comment>
<dbReference type="GO" id="GO:0051075">
    <property type="term" value="F:S-adenosylmethionine:tRNA ribosyltransferase-isomerase activity"/>
    <property type="evidence" value="ECO:0007669"/>
    <property type="project" value="UniProtKB-EC"/>
</dbReference>
<comment type="subunit">
    <text evidence="3 13">Monomer.</text>
</comment>
<evidence type="ECO:0000256" key="3">
    <source>
        <dbReference type="ARBA" id="ARBA00011245"/>
    </source>
</evidence>
<dbReference type="UniPathway" id="UPA00392"/>
<dbReference type="InterPro" id="IPR036100">
    <property type="entry name" value="QueA_sf"/>
</dbReference>
<evidence type="ECO:0000256" key="12">
    <source>
        <dbReference type="ARBA" id="ARBA00076160"/>
    </source>
</evidence>
<comment type="pathway">
    <text evidence="2 13">tRNA modification; tRNA-queuosine biosynthesis.</text>
</comment>
<accession>U7QKQ7</accession>
<comment type="subcellular location">
    <subcellularLocation>
        <location evidence="1 13">Cytoplasm</location>
    </subcellularLocation>
</comment>
<gene>
    <name evidence="13 14" type="primary">queA</name>
    <name evidence="14" type="ORF">M595_2391</name>
</gene>
<evidence type="ECO:0000313" key="15">
    <source>
        <dbReference type="Proteomes" id="UP000017127"/>
    </source>
</evidence>
<proteinExistence type="inferred from homology"/>
<dbReference type="Gene3D" id="3.40.1780.10">
    <property type="entry name" value="QueA-like"/>
    <property type="match status" value="1"/>
</dbReference>
<evidence type="ECO:0000256" key="8">
    <source>
        <dbReference type="ARBA" id="ARBA00052751"/>
    </source>
</evidence>
<evidence type="ECO:0000256" key="1">
    <source>
        <dbReference type="ARBA" id="ARBA00004496"/>
    </source>
</evidence>
<keyword evidence="14" id="KW-0413">Isomerase</keyword>
<comment type="similarity">
    <text evidence="9 13">Belongs to the QueA family.</text>
</comment>